<dbReference type="PIRSF" id="PIRSF032131">
    <property type="entry name" value="UCP032131"/>
    <property type="match status" value="1"/>
</dbReference>
<dbReference type="EMBL" id="JBHSEL010000126">
    <property type="protein sequence ID" value="MFC4626582.1"/>
    <property type="molecule type" value="Genomic_DNA"/>
</dbReference>
<reference evidence="2" key="1">
    <citation type="journal article" date="2019" name="Int. J. Syst. Evol. Microbiol.">
        <title>The Global Catalogue of Microorganisms (GCM) 10K type strain sequencing project: providing services to taxonomists for standard genome sequencing and annotation.</title>
        <authorList>
            <consortium name="The Broad Institute Genomics Platform"/>
            <consortium name="The Broad Institute Genome Sequencing Center for Infectious Disease"/>
            <person name="Wu L."/>
            <person name="Ma J."/>
        </authorList>
    </citation>
    <scope>NUCLEOTIDE SEQUENCE [LARGE SCALE GENOMIC DNA]</scope>
    <source>
        <strain evidence="2">CGMCC 1.15731</strain>
    </source>
</reference>
<dbReference type="Pfam" id="PF06676">
    <property type="entry name" value="DUF1178"/>
    <property type="match status" value="1"/>
</dbReference>
<gene>
    <name evidence="1" type="ORF">ACFO1V_15445</name>
</gene>
<comment type="caution">
    <text evidence="1">The sequence shown here is derived from an EMBL/GenBank/DDBJ whole genome shotgun (WGS) entry which is preliminary data.</text>
</comment>
<accession>A0ABV9H895</accession>
<protein>
    <submittedName>
        <fullName evidence="1">DUF1178 family protein</fullName>
    </submittedName>
</protein>
<keyword evidence="2" id="KW-1185">Reference proteome</keyword>
<name>A0ABV9H895_9HYPH</name>
<organism evidence="1 2">
    <name type="scientific">Daeguia caeni</name>
    <dbReference type="NCBI Taxonomy" id="439612"/>
    <lineage>
        <taxon>Bacteria</taxon>
        <taxon>Pseudomonadati</taxon>
        <taxon>Pseudomonadota</taxon>
        <taxon>Alphaproteobacteria</taxon>
        <taxon>Hyphomicrobiales</taxon>
        <taxon>Brucellaceae</taxon>
        <taxon>Daeguia</taxon>
    </lineage>
</organism>
<proteinExistence type="predicted"/>
<dbReference type="InterPro" id="IPR009562">
    <property type="entry name" value="DUF1178"/>
</dbReference>
<sequence length="141" mass="16086">MIRFSLHCDNGHEFEGWFRDNADFDRQAERKLVTCPACNSPDVQKSLMAPAVSTSRRKEQLIAGMSEEQRQALEMIRELTRQVRKNADYVGDQFANEARKIHYGEAKARGIYGEATHEDVHSLLEEGIDILPLPTLPEDNN</sequence>
<evidence type="ECO:0000313" key="1">
    <source>
        <dbReference type="EMBL" id="MFC4626582.1"/>
    </source>
</evidence>
<evidence type="ECO:0000313" key="2">
    <source>
        <dbReference type="Proteomes" id="UP001596042"/>
    </source>
</evidence>
<dbReference type="Proteomes" id="UP001596042">
    <property type="component" value="Unassembled WGS sequence"/>
</dbReference>
<dbReference type="RefSeq" id="WP_374830777.1">
    <property type="nucleotide sequence ID" value="NZ_JBHEEZ010000005.1"/>
</dbReference>